<protein>
    <recommendedName>
        <fullName evidence="4">Flavin-nucleotide-binding protein</fullName>
    </recommendedName>
</protein>
<organism evidence="2 3">
    <name type="scientific">Streptomyces kanasensis</name>
    <dbReference type="NCBI Taxonomy" id="936756"/>
    <lineage>
        <taxon>Bacteria</taxon>
        <taxon>Bacillati</taxon>
        <taxon>Actinomycetota</taxon>
        <taxon>Actinomycetes</taxon>
        <taxon>Kitasatosporales</taxon>
        <taxon>Streptomycetaceae</taxon>
        <taxon>Streptomyces</taxon>
    </lineage>
</organism>
<feature type="compositionally biased region" description="Low complexity" evidence="1">
    <location>
        <begin position="95"/>
        <end position="119"/>
    </location>
</feature>
<sequence length="264" mass="27637">MENAMPETASTSPRAPEAGGSYEPTDHTVPTRGRPKASYDRALVHAVLDEGYVCHLGFVRDGRPVVLPTLYGRVGERLYVHGSTGSRPLRMAGRASGTAADGTAVDGTAASGTATPDGTAAGGTDPGLPVCLTVTHVDGLVLARSAFHHSVNYRSVVVHGVAHQVTDPEERRAALDALVDHVVPGRSYDCRPADARELAATAVLSLDLREVSAKVRTGGVNEEPEDLALPHWAGVIPLVTRYGTALPDADLDPAVPFPDYLAAL</sequence>
<evidence type="ECO:0000313" key="3">
    <source>
        <dbReference type="Proteomes" id="UP000054011"/>
    </source>
</evidence>
<dbReference type="AlphaFoldDB" id="A0A100Y872"/>
<evidence type="ECO:0000313" key="2">
    <source>
        <dbReference type="EMBL" id="KUH39469.1"/>
    </source>
</evidence>
<dbReference type="Gene3D" id="2.30.110.10">
    <property type="entry name" value="Electron Transport, Fmn-binding Protein, Chain A"/>
    <property type="match status" value="1"/>
</dbReference>
<dbReference type="InterPro" id="IPR024747">
    <property type="entry name" value="Pyridox_Oxase-rel"/>
</dbReference>
<proteinExistence type="predicted"/>
<accession>A0A100Y872</accession>
<dbReference type="SUPFAM" id="SSF50475">
    <property type="entry name" value="FMN-binding split barrel"/>
    <property type="match status" value="1"/>
</dbReference>
<dbReference type="PANTHER" id="PTHR34071">
    <property type="entry name" value="5-NITROIMIDAZOLE ANTIBIOTICS RESISTANCE PROTEIN, NIMA-FAMILY-RELATED PROTEIN-RELATED"/>
    <property type="match status" value="1"/>
</dbReference>
<evidence type="ECO:0008006" key="4">
    <source>
        <dbReference type="Google" id="ProtNLM"/>
    </source>
</evidence>
<comment type="caution">
    <text evidence="2">The sequence shown here is derived from an EMBL/GenBank/DDBJ whole genome shotgun (WGS) entry which is preliminary data.</text>
</comment>
<gene>
    <name evidence="2" type="ORF">ATE80_06850</name>
</gene>
<name>A0A100Y872_9ACTN</name>
<dbReference type="PANTHER" id="PTHR34071:SF2">
    <property type="entry name" value="FLAVIN-NUCLEOTIDE-BINDING PROTEIN"/>
    <property type="match status" value="1"/>
</dbReference>
<evidence type="ECO:0000256" key="1">
    <source>
        <dbReference type="SAM" id="MobiDB-lite"/>
    </source>
</evidence>
<keyword evidence="3" id="KW-1185">Reference proteome</keyword>
<feature type="region of interest" description="Disordered" evidence="1">
    <location>
        <begin position="1"/>
        <end position="35"/>
    </location>
</feature>
<dbReference type="Pfam" id="PF12900">
    <property type="entry name" value="Pyridox_ox_2"/>
    <property type="match status" value="2"/>
</dbReference>
<dbReference type="EMBL" id="LNSV01000011">
    <property type="protein sequence ID" value="KUH39469.1"/>
    <property type="molecule type" value="Genomic_DNA"/>
</dbReference>
<dbReference type="Proteomes" id="UP000054011">
    <property type="component" value="Unassembled WGS sequence"/>
</dbReference>
<dbReference type="STRING" id="936756.ATE80_06850"/>
<feature type="region of interest" description="Disordered" evidence="1">
    <location>
        <begin position="90"/>
        <end position="125"/>
    </location>
</feature>
<reference evidence="2 3" key="1">
    <citation type="submission" date="2015-11" db="EMBL/GenBank/DDBJ databases">
        <title>Genome-wide analysis reveals the secondary metabolome in Streptomyces kanasensis ZX01.</title>
        <authorList>
            <person name="Zhang G."/>
            <person name="Han L."/>
            <person name="Feng J."/>
            <person name="Zhang X."/>
        </authorList>
    </citation>
    <scope>NUCLEOTIDE SEQUENCE [LARGE SCALE GENOMIC DNA]</scope>
    <source>
        <strain evidence="2 3">ZX01</strain>
    </source>
</reference>
<dbReference type="InterPro" id="IPR012349">
    <property type="entry name" value="Split_barrel_FMN-bd"/>
</dbReference>